<protein>
    <submittedName>
        <fullName evidence="1">Uncharacterized protein</fullName>
    </submittedName>
</protein>
<proteinExistence type="predicted"/>
<organism evidence="1">
    <name type="scientific">marine sediment metagenome</name>
    <dbReference type="NCBI Taxonomy" id="412755"/>
    <lineage>
        <taxon>unclassified sequences</taxon>
        <taxon>metagenomes</taxon>
        <taxon>ecological metagenomes</taxon>
    </lineage>
</organism>
<sequence length="48" mass="5742">MPYQWPEDTKFDHLTLDVEDKGCSACDHRHRRIFITVLMNLARSIPRQ</sequence>
<name>X1N2N2_9ZZZZ</name>
<dbReference type="EMBL" id="BARV01020182">
    <property type="protein sequence ID" value="GAI24496.1"/>
    <property type="molecule type" value="Genomic_DNA"/>
</dbReference>
<reference evidence="1" key="1">
    <citation type="journal article" date="2014" name="Front. Microbiol.">
        <title>High frequency of phylogenetically diverse reductive dehalogenase-homologous genes in deep subseafloor sedimentary metagenomes.</title>
        <authorList>
            <person name="Kawai M."/>
            <person name="Futagami T."/>
            <person name="Toyoda A."/>
            <person name="Takaki Y."/>
            <person name="Nishi S."/>
            <person name="Hori S."/>
            <person name="Arai W."/>
            <person name="Tsubouchi T."/>
            <person name="Morono Y."/>
            <person name="Uchiyama I."/>
            <person name="Ito T."/>
            <person name="Fujiyama A."/>
            <person name="Inagaki F."/>
            <person name="Takami H."/>
        </authorList>
    </citation>
    <scope>NUCLEOTIDE SEQUENCE</scope>
    <source>
        <strain evidence="1">Expedition CK06-06</strain>
    </source>
</reference>
<evidence type="ECO:0000313" key="1">
    <source>
        <dbReference type="EMBL" id="GAI24496.1"/>
    </source>
</evidence>
<accession>X1N2N2</accession>
<gene>
    <name evidence="1" type="ORF">S06H3_33754</name>
</gene>
<comment type="caution">
    <text evidence="1">The sequence shown here is derived from an EMBL/GenBank/DDBJ whole genome shotgun (WGS) entry which is preliminary data.</text>
</comment>
<dbReference type="AlphaFoldDB" id="X1N2N2"/>